<feature type="region of interest" description="Disordered" evidence="5">
    <location>
        <begin position="652"/>
        <end position="686"/>
    </location>
</feature>
<dbReference type="AlphaFoldDB" id="A0A7R9G9K1"/>
<feature type="compositionally biased region" description="Polar residues" evidence="5">
    <location>
        <begin position="656"/>
        <end position="686"/>
    </location>
</feature>
<comment type="subcellular location">
    <subcellularLocation>
        <location evidence="1">Membrane</location>
        <topology evidence="1">Multi-pass membrane protein</topology>
    </subcellularLocation>
</comment>
<dbReference type="EMBL" id="CAJPEX010000220">
    <property type="protein sequence ID" value="CAG0914346.1"/>
    <property type="molecule type" value="Genomic_DNA"/>
</dbReference>
<evidence type="ECO:0000256" key="4">
    <source>
        <dbReference type="ARBA" id="ARBA00023136"/>
    </source>
</evidence>
<dbReference type="CDD" id="cd07042">
    <property type="entry name" value="STAS_SulP_like_sulfate_transporter"/>
    <property type="match status" value="1"/>
</dbReference>
<evidence type="ECO:0000313" key="9">
    <source>
        <dbReference type="Proteomes" id="UP000678499"/>
    </source>
</evidence>
<dbReference type="GO" id="GO:0016020">
    <property type="term" value="C:membrane"/>
    <property type="evidence" value="ECO:0007669"/>
    <property type="project" value="UniProtKB-SubCell"/>
</dbReference>
<protein>
    <recommendedName>
        <fullName evidence="7">STAS domain-containing protein</fullName>
    </recommendedName>
</protein>
<dbReference type="InterPro" id="IPR001902">
    <property type="entry name" value="SLC26A/SulP_fam"/>
</dbReference>
<feature type="transmembrane region" description="Helical" evidence="6">
    <location>
        <begin position="284"/>
        <end position="309"/>
    </location>
</feature>
<dbReference type="OrthoDB" id="7365796at2759"/>
<feature type="transmembrane region" description="Helical" evidence="6">
    <location>
        <begin position="504"/>
        <end position="536"/>
    </location>
</feature>
<sequence length="821" mass="90668">MIQVSHESERENLYSPSMAAEFGSTGGSRESIDEDPGEGGLGIRRNCTKLSIQLERSPYTQHELCDSFDYRVKESTGYVERTRSAARHRLKRCAECRPKEALFARLPILKWLPNYEYRRDFVPDMIAGVTVAVMHIPQGMAYSMLAGMPAVNGLYMALFPVLTYILFCNSRHNSMGTFAVVMLMTGILADQLLAKHGEYSEETKTGYTHVQVATIIAFSVGFWQLLMSFLRLGTLSVLLSDVLISGFTTGAAVHVFTSQLTGLFGLRLSESQEFPKILRTHYNVVANLFESNVVAVIVSAATMGAMAINNEIIKPRLAKKCPVPVPIELIAVVSGTLLSYYMQLHEKYKLPIIETVPTGLPPAITPPLELMKEALSGSVIIAVVAYTTSYSLERMFAKHHNYESDPNQELFAQGMANVVGSFFSCAPVAASMSRSLVQQTVGGATQISNVVSCGILIFILLFMGSYVEPLPICILSSIIVVSLKGMFAQFGDLVVAWRSSKLDAFIWLATFVSVVGVDIDFGLAVGVCVSLVTLLWRNQRAYACTLGEIPNTGIYVDLQRYAAAEEIHNVKIFHYGAGLHFANRDYFREELVNLTGLDPVKWHEQALKKIKKEGRSLDRALKRAAEVAALEELKSQKKSRFWSCCLNKPPKDHNNHAINNKHSEISPSVSQEESQNGSSNKDSSIDMSKAGEHLAAAMSGVHLRKMSVHFDTNGNPLPFRHLVIDLSGVSFIDMSGVKLLRALLQDYEKINVQVLFAGPTEPVLHMFRKMAFTSDISTDYFFPTVNDAVVCSRFKIVGMKGRTICESKLTILAESDAANVV</sequence>
<feature type="transmembrane region" description="Helical" evidence="6">
    <location>
        <begin position="374"/>
        <end position="392"/>
    </location>
</feature>
<evidence type="ECO:0000256" key="3">
    <source>
        <dbReference type="ARBA" id="ARBA00022989"/>
    </source>
</evidence>
<dbReference type="PANTHER" id="PTHR11814">
    <property type="entry name" value="SULFATE TRANSPORTER"/>
    <property type="match status" value="1"/>
</dbReference>
<keyword evidence="2 6" id="KW-0812">Transmembrane</keyword>
<evidence type="ECO:0000256" key="6">
    <source>
        <dbReference type="SAM" id="Phobius"/>
    </source>
</evidence>
<keyword evidence="3 6" id="KW-1133">Transmembrane helix</keyword>
<feature type="region of interest" description="Disordered" evidence="5">
    <location>
        <begin position="1"/>
        <end position="40"/>
    </location>
</feature>
<dbReference type="Proteomes" id="UP000678499">
    <property type="component" value="Unassembled WGS sequence"/>
</dbReference>
<dbReference type="Gene3D" id="3.30.750.24">
    <property type="entry name" value="STAS domain"/>
    <property type="match status" value="1"/>
</dbReference>
<gene>
    <name evidence="8" type="ORF">NMOB1V02_LOCUS2046</name>
</gene>
<dbReference type="Pfam" id="PF01740">
    <property type="entry name" value="STAS"/>
    <property type="match status" value="1"/>
</dbReference>
<dbReference type="InterPro" id="IPR036513">
    <property type="entry name" value="STAS_dom_sf"/>
</dbReference>
<proteinExistence type="predicted"/>
<name>A0A7R9G9K1_9CRUS</name>
<feature type="transmembrane region" description="Helical" evidence="6">
    <location>
        <begin position="242"/>
        <end position="264"/>
    </location>
</feature>
<feature type="domain" description="STAS" evidence="7">
    <location>
        <begin position="560"/>
        <end position="792"/>
    </location>
</feature>
<dbReference type="SUPFAM" id="SSF52091">
    <property type="entry name" value="SpoIIaa-like"/>
    <property type="match status" value="1"/>
</dbReference>
<dbReference type="NCBIfam" id="TIGR00815">
    <property type="entry name" value="sulP"/>
    <property type="match status" value="1"/>
</dbReference>
<evidence type="ECO:0000256" key="2">
    <source>
        <dbReference type="ARBA" id="ARBA00022692"/>
    </source>
</evidence>
<dbReference type="InterPro" id="IPR011547">
    <property type="entry name" value="SLC26A/SulP_dom"/>
</dbReference>
<dbReference type="Pfam" id="PF00916">
    <property type="entry name" value="Sulfate_transp"/>
    <property type="match status" value="1"/>
</dbReference>
<keyword evidence="9" id="KW-1185">Reference proteome</keyword>
<dbReference type="PROSITE" id="PS50801">
    <property type="entry name" value="STAS"/>
    <property type="match status" value="1"/>
</dbReference>
<evidence type="ECO:0000256" key="5">
    <source>
        <dbReference type="SAM" id="MobiDB-lite"/>
    </source>
</evidence>
<feature type="transmembrane region" description="Helical" evidence="6">
    <location>
        <begin position="321"/>
        <end position="342"/>
    </location>
</feature>
<dbReference type="GO" id="GO:0055085">
    <property type="term" value="P:transmembrane transport"/>
    <property type="evidence" value="ECO:0007669"/>
    <property type="project" value="InterPro"/>
</dbReference>
<accession>A0A7R9G9K1</accession>
<keyword evidence="4 6" id="KW-0472">Membrane</keyword>
<feature type="transmembrane region" description="Helical" evidence="6">
    <location>
        <begin position="206"/>
        <end position="230"/>
    </location>
</feature>
<feature type="transmembrane region" description="Helical" evidence="6">
    <location>
        <begin position="469"/>
        <end position="497"/>
    </location>
</feature>
<evidence type="ECO:0000259" key="7">
    <source>
        <dbReference type="PROSITE" id="PS50801"/>
    </source>
</evidence>
<feature type="transmembrane region" description="Helical" evidence="6">
    <location>
        <begin position="175"/>
        <end position="194"/>
    </location>
</feature>
<dbReference type="EMBL" id="OA882257">
    <property type="protein sequence ID" value="CAD7274194.1"/>
    <property type="molecule type" value="Genomic_DNA"/>
</dbReference>
<dbReference type="InterPro" id="IPR002645">
    <property type="entry name" value="STAS_dom"/>
</dbReference>
<feature type="transmembrane region" description="Helical" evidence="6">
    <location>
        <begin position="150"/>
        <end position="168"/>
    </location>
</feature>
<feature type="compositionally biased region" description="Basic and acidic residues" evidence="5">
    <location>
        <begin position="1"/>
        <end position="12"/>
    </location>
</feature>
<feature type="transmembrane region" description="Helical" evidence="6">
    <location>
        <begin position="441"/>
        <end position="463"/>
    </location>
</feature>
<evidence type="ECO:0000256" key="1">
    <source>
        <dbReference type="ARBA" id="ARBA00004141"/>
    </source>
</evidence>
<evidence type="ECO:0000313" key="8">
    <source>
        <dbReference type="EMBL" id="CAD7274194.1"/>
    </source>
</evidence>
<organism evidence="8">
    <name type="scientific">Notodromas monacha</name>
    <dbReference type="NCBI Taxonomy" id="399045"/>
    <lineage>
        <taxon>Eukaryota</taxon>
        <taxon>Metazoa</taxon>
        <taxon>Ecdysozoa</taxon>
        <taxon>Arthropoda</taxon>
        <taxon>Crustacea</taxon>
        <taxon>Oligostraca</taxon>
        <taxon>Ostracoda</taxon>
        <taxon>Podocopa</taxon>
        <taxon>Podocopida</taxon>
        <taxon>Cypridocopina</taxon>
        <taxon>Cypridoidea</taxon>
        <taxon>Cyprididae</taxon>
        <taxon>Notodromas</taxon>
    </lineage>
</organism>
<reference evidence="8" key="1">
    <citation type="submission" date="2020-11" db="EMBL/GenBank/DDBJ databases">
        <authorList>
            <person name="Tran Van P."/>
        </authorList>
    </citation>
    <scope>NUCLEOTIDE SEQUENCE</scope>
</reference>